<sequence length="77" mass="7948">MFMKQQEIDKLSLAERALSETPTFFVKLRNIGMALAAISAALLASPVALPAIITTIASYLGVAATVASAVSQVAVKG</sequence>
<name>A0A0E9MYZ8_9BACT</name>
<evidence type="ECO:0000313" key="2">
    <source>
        <dbReference type="EMBL" id="GAO42335.1"/>
    </source>
</evidence>
<feature type="transmembrane region" description="Helical" evidence="1">
    <location>
        <begin position="31"/>
        <end position="50"/>
    </location>
</feature>
<evidence type="ECO:0000256" key="1">
    <source>
        <dbReference type="SAM" id="Phobius"/>
    </source>
</evidence>
<keyword evidence="1" id="KW-1133">Transmembrane helix</keyword>
<dbReference type="AlphaFoldDB" id="A0A0E9MYZ8"/>
<keyword evidence="1" id="KW-0812">Transmembrane</keyword>
<protein>
    <submittedName>
        <fullName evidence="2">Uncharacterized protein</fullName>
    </submittedName>
</protein>
<dbReference type="Proteomes" id="UP000033121">
    <property type="component" value="Unassembled WGS sequence"/>
</dbReference>
<keyword evidence="3" id="KW-1185">Reference proteome</keyword>
<accession>A0A0E9MYZ8</accession>
<comment type="caution">
    <text evidence="2">The sequence shown here is derived from an EMBL/GenBank/DDBJ whole genome shotgun (WGS) entry which is preliminary data.</text>
</comment>
<reference evidence="2 3" key="1">
    <citation type="submission" date="2015-04" db="EMBL/GenBank/DDBJ databases">
        <title>Whole genome shotgun sequence of Flavihumibacter petaseus NBRC 106054.</title>
        <authorList>
            <person name="Miyazawa S."/>
            <person name="Hosoyama A."/>
            <person name="Hashimoto M."/>
            <person name="Noguchi M."/>
            <person name="Tsuchikane K."/>
            <person name="Ohji S."/>
            <person name="Yamazoe A."/>
            <person name="Ichikawa N."/>
            <person name="Kimura A."/>
            <person name="Fujita N."/>
        </authorList>
    </citation>
    <scope>NUCLEOTIDE SEQUENCE [LARGE SCALE GENOMIC DNA]</scope>
    <source>
        <strain evidence="2 3">NBRC 106054</strain>
    </source>
</reference>
<evidence type="ECO:0000313" key="3">
    <source>
        <dbReference type="Proteomes" id="UP000033121"/>
    </source>
</evidence>
<keyword evidence="1" id="KW-0472">Membrane</keyword>
<dbReference type="EMBL" id="BBWV01000001">
    <property type="protein sequence ID" value="GAO42335.1"/>
    <property type="molecule type" value="Genomic_DNA"/>
</dbReference>
<dbReference type="STRING" id="1220578.FPE01S_01_13490"/>
<organism evidence="2 3">
    <name type="scientific">Flavihumibacter petaseus NBRC 106054</name>
    <dbReference type="NCBI Taxonomy" id="1220578"/>
    <lineage>
        <taxon>Bacteria</taxon>
        <taxon>Pseudomonadati</taxon>
        <taxon>Bacteroidota</taxon>
        <taxon>Chitinophagia</taxon>
        <taxon>Chitinophagales</taxon>
        <taxon>Chitinophagaceae</taxon>
        <taxon>Flavihumibacter</taxon>
    </lineage>
</organism>
<gene>
    <name evidence="2" type="ORF">FPE01S_01_13490</name>
</gene>
<proteinExistence type="predicted"/>